<dbReference type="Proteomes" id="UP001165568">
    <property type="component" value="Unassembled WGS sequence"/>
</dbReference>
<keyword evidence="5 9" id="KW-0812">Transmembrane</keyword>
<dbReference type="InterPro" id="IPR037294">
    <property type="entry name" value="ABC_BtuC-like"/>
</dbReference>
<feature type="transmembrane region" description="Helical" evidence="9">
    <location>
        <begin position="290"/>
        <end position="311"/>
    </location>
</feature>
<dbReference type="GO" id="GO:0042935">
    <property type="term" value="P:achromobactin transport"/>
    <property type="evidence" value="ECO:0007669"/>
    <property type="project" value="UniProtKB-ARBA"/>
</dbReference>
<keyword evidence="6 9" id="KW-1133">Transmembrane helix</keyword>
<comment type="subcellular location">
    <subcellularLocation>
        <location evidence="1">Cell membrane</location>
        <topology evidence="1">Multi-pass membrane protein</topology>
    </subcellularLocation>
</comment>
<comment type="function">
    <text evidence="8">Part of the binding-protein-dependent transport system CbrABCD for uptake of the siderophore achromobactin. Probably responsible for the translocation of the substrate across the membrane.</text>
</comment>
<evidence type="ECO:0000256" key="4">
    <source>
        <dbReference type="ARBA" id="ARBA00022475"/>
    </source>
</evidence>
<feature type="transmembrane region" description="Helical" evidence="9">
    <location>
        <begin position="106"/>
        <end position="125"/>
    </location>
</feature>
<feature type="transmembrane region" description="Helical" evidence="9">
    <location>
        <begin position="249"/>
        <end position="278"/>
    </location>
</feature>
<gene>
    <name evidence="10" type="ORF">NC803_05040</name>
    <name evidence="11" type="ORF">NC856_02890</name>
</gene>
<organism evidence="10 13">
    <name type="scientific">Brenneria izbisi</name>
    <dbReference type="NCBI Taxonomy" id="2939450"/>
    <lineage>
        <taxon>Bacteria</taxon>
        <taxon>Pseudomonadati</taxon>
        <taxon>Pseudomonadota</taxon>
        <taxon>Gammaproteobacteria</taxon>
        <taxon>Enterobacterales</taxon>
        <taxon>Pectobacteriaceae</taxon>
        <taxon>Brenneria</taxon>
    </lineage>
</organism>
<dbReference type="EMBL" id="JAMPJT010000002">
    <property type="protein sequence ID" value="MCV9878210.1"/>
    <property type="molecule type" value="Genomic_DNA"/>
</dbReference>
<dbReference type="GO" id="GO:0033214">
    <property type="term" value="P:siderophore-iron import into cell"/>
    <property type="evidence" value="ECO:0007669"/>
    <property type="project" value="TreeGrafter"/>
</dbReference>
<dbReference type="Proteomes" id="UP001165569">
    <property type="component" value="Unassembled WGS sequence"/>
</dbReference>
<evidence type="ECO:0000256" key="6">
    <source>
        <dbReference type="ARBA" id="ARBA00022989"/>
    </source>
</evidence>
<evidence type="ECO:0000313" key="12">
    <source>
        <dbReference type="Proteomes" id="UP001165568"/>
    </source>
</evidence>
<feature type="transmembrane region" description="Helical" evidence="9">
    <location>
        <begin position="76"/>
        <end position="94"/>
    </location>
</feature>
<evidence type="ECO:0000313" key="13">
    <source>
        <dbReference type="Proteomes" id="UP001165569"/>
    </source>
</evidence>
<dbReference type="GO" id="GO:0022857">
    <property type="term" value="F:transmembrane transporter activity"/>
    <property type="evidence" value="ECO:0007669"/>
    <property type="project" value="InterPro"/>
</dbReference>
<evidence type="ECO:0000256" key="7">
    <source>
        <dbReference type="ARBA" id="ARBA00023136"/>
    </source>
</evidence>
<evidence type="ECO:0000256" key="1">
    <source>
        <dbReference type="ARBA" id="ARBA00004651"/>
    </source>
</evidence>
<keyword evidence="12" id="KW-1185">Reference proteome</keyword>
<keyword evidence="3" id="KW-0813">Transport</keyword>
<dbReference type="PANTHER" id="PTHR30472">
    <property type="entry name" value="FERRIC ENTEROBACTIN TRANSPORT SYSTEM PERMEASE PROTEIN"/>
    <property type="match status" value="1"/>
</dbReference>
<dbReference type="InterPro" id="IPR000522">
    <property type="entry name" value="ABC_transptr_permease_BtuC"/>
</dbReference>
<dbReference type="Gene3D" id="1.10.3470.10">
    <property type="entry name" value="ABC transporter involved in vitamin B12 uptake, BtuC"/>
    <property type="match status" value="1"/>
</dbReference>
<dbReference type="RefSeq" id="WP_264088947.1">
    <property type="nucleotide sequence ID" value="NZ_JAMPJT010000002.1"/>
</dbReference>
<comment type="caution">
    <text evidence="10">The sequence shown here is derived from an EMBL/GenBank/DDBJ whole genome shotgun (WGS) entry which is preliminary data.</text>
</comment>
<evidence type="ECO:0000256" key="3">
    <source>
        <dbReference type="ARBA" id="ARBA00022448"/>
    </source>
</evidence>
<feature type="transmembrane region" description="Helical" evidence="9">
    <location>
        <begin position="132"/>
        <end position="152"/>
    </location>
</feature>
<name>A0AA42C309_9GAMM</name>
<dbReference type="Pfam" id="PF01032">
    <property type="entry name" value="FecCD"/>
    <property type="match status" value="1"/>
</dbReference>
<feature type="transmembrane region" description="Helical" evidence="9">
    <location>
        <begin position="20"/>
        <end position="43"/>
    </location>
</feature>
<evidence type="ECO:0000256" key="5">
    <source>
        <dbReference type="ARBA" id="ARBA00022692"/>
    </source>
</evidence>
<dbReference type="SUPFAM" id="SSF81345">
    <property type="entry name" value="ABC transporter involved in vitamin B12 uptake, BtuC"/>
    <property type="match status" value="1"/>
</dbReference>
<evidence type="ECO:0000313" key="10">
    <source>
        <dbReference type="EMBL" id="MCV9878210.1"/>
    </source>
</evidence>
<evidence type="ECO:0000313" key="11">
    <source>
        <dbReference type="EMBL" id="MCV9881226.1"/>
    </source>
</evidence>
<keyword evidence="7 9" id="KW-0472">Membrane</keyword>
<dbReference type="EMBL" id="JAMPJU010000002">
    <property type="protein sequence ID" value="MCV9881226.1"/>
    <property type="molecule type" value="Genomic_DNA"/>
</dbReference>
<dbReference type="CDD" id="cd06550">
    <property type="entry name" value="TM_ABC_iron-siderophores_like"/>
    <property type="match status" value="1"/>
</dbReference>
<comment type="similarity">
    <text evidence="2">Belongs to the binding-protein-dependent transport system permease family. FecCD subfamily.</text>
</comment>
<dbReference type="GO" id="GO:0005886">
    <property type="term" value="C:plasma membrane"/>
    <property type="evidence" value="ECO:0007669"/>
    <property type="project" value="UniProtKB-SubCell"/>
</dbReference>
<feature type="transmembrane region" description="Helical" evidence="9">
    <location>
        <begin position="323"/>
        <end position="340"/>
    </location>
</feature>
<protein>
    <submittedName>
        <fullName evidence="10">Iron ABC transporter permease</fullName>
    </submittedName>
</protein>
<evidence type="ECO:0000256" key="2">
    <source>
        <dbReference type="ARBA" id="ARBA00007935"/>
    </source>
</evidence>
<keyword evidence="4" id="KW-1003">Cell membrane</keyword>
<proteinExistence type="inferred from homology"/>
<reference evidence="10" key="1">
    <citation type="submission" date="2022-04" db="EMBL/GenBank/DDBJ databases">
        <title>Brenneria sp. isolated from walnut trees in Serbia.</title>
        <authorList>
            <person name="Gasic K."/>
            <person name="Zlatkovic N."/>
            <person name="Kuzmanovic N."/>
        </authorList>
    </citation>
    <scope>NUCLEOTIDE SEQUENCE</scope>
    <source>
        <strain evidence="11">KBI 423</strain>
        <strain evidence="10">KBI 447</strain>
    </source>
</reference>
<dbReference type="PANTHER" id="PTHR30472:SF24">
    <property type="entry name" value="FERRIC ENTEROBACTIN TRANSPORT SYSTEM PERMEASE PROTEIN FEPG"/>
    <property type="match status" value="1"/>
</dbReference>
<dbReference type="FunFam" id="1.10.3470.10:FF:000001">
    <property type="entry name" value="Vitamin B12 ABC transporter permease BtuC"/>
    <property type="match status" value="1"/>
</dbReference>
<dbReference type="AlphaFoldDB" id="A0AA42C309"/>
<accession>A0AA42C309</accession>
<sequence length="344" mass="35888">MDNGYPVRIGAFSRLLDVRTVGVVVAVLLPLSLLVMLASLSLGKVFVPPLSVMQALVGDADRGIGFIVTELRLPRILLACLVGSALAISGLILQSMVRNPLASPDILGITSGACAAAVFFLSFLAATFSQRWLPLAAIGGAGLTAGAIYLLAWKQGASPLRLVLVGVGLSAIMGAATTMLLVFSPLSTTLSAYVWLTGSVYGAQWRDVGALACWLAVMMPFLVLLARHVNVHELDEGLAVGIGLPVERIRLALLTVSVALAGAAIAYVGGMAFVGLIAPHIAKSMVGRAFPGLAIVAALLGANLVMIADLMARTLFLPLDLPAGIFISVLGTPFFIYLLIRQRH</sequence>
<evidence type="ECO:0000256" key="8">
    <source>
        <dbReference type="ARBA" id="ARBA00053987"/>
    </source>
</evidence>
<evidence type="ECO:0000256" key="9">
    <source>
        <dbReference type="SAM" id="Phobius"/>
    </source>
</evidence>
<feature type="transmembrane region" description="Helical" evidence="9">
    <location>
        <begin position="208"/>
        <end position="229"/>
    </location>
</feature>